<dbReference type="AlphaFoldDB" id="A0A2T1ANL1"/>
<feature type="transmembrane region" description="Helical" evidence="1">
    <location>
        <begin position="76"/>
        <end position="98"/>
    </location>
</feature>
<dbReference type="EMBL" id="PVUF01000001">
    <property type="protein sequence ID" value="PRZ50152.1"/>
    <property type="molecule type" value="Genomic_DNA"/>
</dbReference>
<keyword evidence="1" id="KW-1133">Transmembrane helix</keyword>
<proteinExistence type="predicted"/>
<organism evidence="2 3">
    <name type="scientific">Tritonibacter scottomollicae</name>
    <name type="common">Epibacterium scottomollicae</name>
    <dbReference type="NCBI Taxonomy" id="483013"/>
    <lineage>
        <taxon>Bacteria</taxon>
        <taxon>Pseudomonadati</taxon>
        <taxon>Pseudomonadota</taxon>
        <taxon>Alphaproteobacteria</taxon>
        <taxon>Rhodobacterales</taxon>
        <taxon>Paracoccaceae</taxon>
        <taxon>Tritonibacter</taxon>
    </lineage>
</organism>
<evidence type="ECO:0000313" key="3">
    <source>
        <dbReference type="Proteomes" id="UP000237718"/>
    </source>
</evidence>
<evidence type="ECO:0000256" key="1">
    <source>
        <dbReference type="SAM" id="Phobius"/>
    </source>
</evidence>
<keyword evidence="1" id="KW-0812">Transmembrane</keyword>
<comment type="caution">
    <text evidence="2">The sequence shown here is derived from an EMBL/GenBank/DDBJ whole genome shotgun (WGS) entry which is preliminary data.</text>
</comment>
<name>A0A2T1ANL1_TRISK</name>
<gene>
    <name evidence="2" type="ORF">CLV89_101369</name>
</gene>
<reference evidence="2 3" key="1">
    <citation type="submission" date="2018-03" db="EMBL/GenBank/DDBJ databases">
        <title>Genomic Encyclopedia of Archaeal and Bacterial Type Strains, Phase II (KMG-II): from individual species to whole genera.</title>
        <authorList>
            <person name="Goeker M."/>
        </authorList>
    </citation>
    <scope>NUCLEOTIDE SEQUENCE [LARGE SCALE GENOMIC DNA]</scope>
    <source>
        <strain evidence="2 3">DSM 25328</strain>
    </source>
</reference>
<evidence type="ECO:0008006" key="4">
    <source>
        <dbReference type="Google" id="ProtNLM"/>
    </source>
</evidence>
<feature type="transmembrane region" description="Helical" evidence="1">
    <location>
        <begin position="20"/>
        <end position="44"/>
    </location>
</feature>
<dbReference type="RefSeq" id="WP_106161916.1">
    <property type="nucleotide sequence ID" value="NZ_JBLWXK010000004.1"/>
</dbReference>
<sequence>MYEQRHVPPLSRPRFLRRLWWHVLTAVMLLAVSVFAGAVALMHLETLPLSEAVLHASTLISGLGLAEMPRTGAGRLFTSLFALYSGFVALAVSGIMIAPVAHRMLHCFHWDGEDTMGSRRTGPSD</sequence>
<accession>A0A2T1ANL1</accession>
<evidence type="ECO:0000313" key="2">
    <source>
        <dbReference type="EMBL" id="PRZ50152.1"/>
    </source>
</evidence>
<protein>
    <recommendedName>
        <fullName evidence="4">Ion channel</fullName>
    </recommendedName>
</protein>
<dbReference type="OrthoDB" id="465094at2"/>
<keyword evidence="1" id="KW-0472">Membrane</keyword>
<dbReference type="Proteomes" id="UP000237718">
    <property type="component" value="Unassembled WGS sequence"/>
</dbReference>
<dbReference type="SUPFAM" id="SSF81324">
    <property type="entry name" value="Voltage-gated potassium channels"/>
    <property type="match status" value="1"/>
</dbReference>